<gene>
    <name evidence="2" type="ORF">SCWH03_45880</name>
</gene>
<evidence type="ECO:0000256" key="1">
    <source>
        <dbReference type="SAM" id="MobiDB-lite"/>
    </source>
</evidence>
<dbReference type="EMBL" id="BLLG01000016">
    <property type="protein sequence ID" value="GFH38346.1"/>
    <property type="molecule type" value="Genomic_DNA"/>
</dbReference>
<dbReference type="InterPro" id="IPR029063">
    <property type="entry name" value="SAM-dependent_MTases_sf"/>
</dbReference>
<proteinExistence type="predicted"/>
<dbReference type="Pfam" id="PF13489">
    <property type="entry name" value="Methyltransf_23"/>
    <property type="match status" value="1"/>
</dbReference>
<keyword evidence="3" id="KW-1185">Reference proteome</keyword>
<feature type="compositionally biased region" description="Basic and acidic residues" evidence="1">
    <location>
        <begin position="13"/>
        <end position="22"/>
    </location>
</feature>
<dbReference type="SUPFAM" id="SSF53335">
    <property type="entry name" value="S-adenosyl-L-methionine-dependent methyltransferases"/>
    <property type="match status" value="1"/>
</dbReference>
<evidence type="ECO:0000313" key="3">
    <source>
        <dbReference type="Proteomes" id="UP000484988"/>
    </source>
</evidence>
<feature type="compositionally biased region" description="Basic residues" evidence="1">
    <location>
        <begin position="1"/>
        <end position="12"/>
    </location>
</feature>
<keyword evidence="2" id="KW-0808">Transferase</keyword>
<organism evidence="2 3">
    <name type="scientific">Streptomyces pacificus</name>
    <dbReference type="NCBI Taxonomy" id="2705029"/>
    <lineage>
        <taxon>Bacteria</taxon>
        <taxon>Bacillati</taxon>
        <taxon>Actinomycetota</taxon>
        <taxon>Actinomycetes</taxon>
        <taxon>Kitasatosporales</taxon>
        <taxon>Streptomycetaceae</taxon>
        <taxon>Streptomyces</taxon>
    </lineage>
</organism>
<dbReference type="GO" id="GO:0032259">
    <property type="term" value="P:methylation"/>
    <property type="evidence" value="ECO:0007669"/>
    <property type="project" value="UniProtKB-KW"/>
</dbReference>
<dbReference type="Gene3D" id="3.40.50.150">
    <property type="entry name" value="Vaccinia Virus protein VP39"/>
    <property type="match status" value="1"/>
</dbReference>
<sequence length="373" mass="41248">MTPREKRSRGRLAGRDSATRARRETVAALREEYGAALADGPQAFFEPLRHSCPWCGSVRIGGHLLTGDLIQHKPGRFRVERCHSCGHLFQNPRLNARGLDFYYRDFYDGLGEQQLDAMFAGRTRSYRRRAASVRPHLVRPGLGGVKRWLDVGTGHGHFCEAARTLLPEVVFDGLDRSEGVEVAERRGRVERGLRGGLTELAGELAGAYDAVSLFHYLEHCTDPLRELEAARTSLRPGGLLVVEVPDPESRYAHLLGRWWLPWLQPQHLHLLPVGNLRGALSDQGFTVLAEQHRTAHEPVDLVAAVWLALEGAVPRDDMPWLVPTGPARRALRGAALLAGVPALAAAALLDHAVAPFADRLGLCNAYRLVARRD</sequence>
<dbReference type="GO" id="GO:0008168">
    <property type="term" value="F:methyltransferase activity"/>
    <property type="evidence" value="ECO:0007669"/>
    <property type="project" value="UniProtKB-KW"/>
</dbReference>
<protein>
    <submittedName>
        <fullName evidence="2">Class I SAM-dependent methyltransferase</fullName>
    </submittedName>
</protein>
<feature type="region of interest" description="Disordered" evidence="1">
    <location>
        <begin position="1"/>
        <end position="22"/>
    </location>
</feature>
<dbReference type="CDD" id="cd02440">
    <property type="entry name" value="AdoMet_MTases"/>
    <property type="match status" value="1"/>
</dbReference>
<dbReference type="AlphaFoldDB" id="A0A6A0AZM6"/>
<name>A0A6A0AZM6_9ACTN</name>
<comment type="caution">
    <text evidence="2">The sequence shown here is derived from an EMBL/GenBank/DDBJ whole genome shotgun (WGS) entry which is preliminary data.</text>
</comment>
<dbReference type="Proteomes" id="UP000484988">
    <property type="component" value="Unassembled WGS sequence"/>
</dbReference>
<keyword evidence="2" id="KW-0489">Methyltransferase</keyword>
<reference evidence="2 3" key="1">
    <citation type="submission" date="2020-02" db="EMBL/GenBank/DDBJ databases">
        <title>Whole Genome Shotgun Sequence of Streptomyces sp. strain CWH03.</title>
        <authorList>
            <person name="Dohra H."/>
            <person name="Kodani S."/>
            <person name="Yamamura H."/>
        </authorList>
    </citation>
    <scope>NUCLEOTIDE SEQUENCE [LARGE SCALE GENOMIC DNA]</scope>
    <source>
        <strain evidence="2 3">CWH03</strain>
    </source>
</reference>
<evidence type="ECO:0000313" key="2">
    <source>
        <dbReference type="EMBL" id="GFH38346.1"/>
    </source>
</evidence>
<accession>A0A6A0AZM6</accession>